<dbReference type="SUPFAM" id="SSF52266">
    <property type="entry name" value="SGNH hydrolase"/>
    <property type="match status" value="1"/>
</dbReference>
<evidence type="ECO:0000259" key="1">
    <source>
        <dbReference type="Pfam" id="PF13472"/>
    </source>
</evidence>
<dbReference type="AlphaFoldDB" id="A0A1I3Z2V6"/>
<organism evidence="2 3">
    <name type="scientific">Geodermatophilus ruber</name>
    <dbReference type="NCBI Taxonomy" id="504800"/>
    <lineage>
        <taxon>Bacteria</taxon>
        <taxon>Bacillati</taxon>
        <taxon>Actinomycetota</taxon>
        <taxon>Actinomycetes</taxon>
        <taxon>Geodermatophilales</taxon>
        <taxon>Geodermatophilaceae</taxon>
        <taxon>Geodermatophilus</taxon>
    </lineage>
</organism>
<name>A0A1I3Z2V6_9ACTN</name>
<dbReference type="InterPro" id="IPR036514">
    <property type="entry name" value="SGNH_hydro_sf"/>
</dbReference>
<dbReference type="Gene3D" id="3.40.50.1110">
    <property type="entry name" value="SGNH hydrolase"/>
    <property type="match status" value="1"/>
</dbReference>
<protein>
    <submittedName>
        <fullName evidence="2">Lysophospholipase L1</fullName>
    </submittedName>
</protein>
<proteinExistence type="predicted"/>
<keyword evidence="3" id="KW-1185">Reference proteome</keyword>
<gene>
    <name evidence="2" type="ORF">SAMN04488085_101319</name>
</gene>
<feature type="domain" description="SGNH hydrolase-type esterase" evidence="1">
    <location>
        <begin position="14"/>
        <end position="188"/>
    </location>
</feature>
<accession>A0A1I3Z2V6</accession>
<evidence type="ECO:0000313" key="3">
    <source>
        <dbReference type="Proteomes" id="UP000199152"/>
    </source>
</evidence>
<dbReference type="Pfam" id="PF13472">
    <property type="entry name" value="Lipase_GDSL_2"/>
    <property type="match status" value="1"/>
</dbReference>
<sequence>MRVDNSSPDVRIAFFGDSYTAGVGDPSALGWVGRVLARARTTGWNLTGYNLGVRRETTPDIQRRFIPEALPRLRDGDVFGVVVGSGINDTTVASGCRRATIADTVAALDQILDDAAAAHWSVLVIGPALIDDPQQNERIEELSQVLGKRCADRGALYVEIAASLIGDEDWMSEVASIDGAHPGASGYSRLSELIWPVFLHWLTGLQAGTATR</sequence>
<dbReference type="Proteomes" id="UP000199152">
    <property type="component" value="Unassembled WGS sequence"/>
</dbReference>
<dbReference type="InterPro" id="IPR013830">
    <property type="entry name" value="SGNH_hydro"/>
</dbReference>
<reference evidence="2 3" key="1">
    <citation type="submission" date="2016-10" db="EMBL/GenBank/DDBJ databases">
        <authorList>
            <person name="de Groot N.N."/>
        </authorList>
    </citation>
    <scope>NUCLEOTIDE SEQUENCE [LARGE SCALE GENOMIC DNA]</scope>
    <source>
        <strain evidence="2 3">DSM 45317</strain>
    </source>
</reference>
<dbReference type="STRING" id="504800.SAMN04488085_101319"/>
<evidence type="ECO:0000313" key="2">
    <source>
        <dbReference type="EMBL" id="SFK38375.1"/>
    </source>
</evidence>
<dbReference type="InParanoid" id="A0A1I3Z2V6"/>
<dbReference type="EMBL" id="FOSW01000001">
    <property type="protein sequence ID" value="SFK38375.1"/>
    <property type="molecule type" value="Genomic_DNA"/>
</dbReference>